<keyword evidence="4" id="KW-0963">Cytoplasm</keyword>
<name>A0A6A2ZTF3_HIBSY</name>
<evidence type="ECO:0000313" key="5">
    <source>
        <dbReference type="EMBL" id="KAE8694717.1"/>
    </source>
</evidence>
<dbReference type="GO" id="GO:0008017">
    <property type="term" value="F:microtubule binding"/>
    <property type="evidence" value="ECO:0007669"/>
    <property type="project" value="InterPro"/>
</dbReference>
<keyword evidence="3" id="KW-0493">Microtubule</keyword>
<comment type="similarity">
    <text evidence="2">Belongs to the MAP65/ASE1 family.</text>
</comment>
<dbReference type="PANTHER" id="PTHR19321">
    <property type="entry name" value="PROTEIN REGULATOR OF CYTOKINESIS 1 PRC1-RELATED"/>
    <property type="match status" value="1"/>
</dbReference>
<evidence type="ECO:0000256" key="4">
    <source>
        <dbReference type="ARBA" id="ARBA00023212"/>
    </source>
</evidence>
<dbReference type="GO" id="GO:0005874">
    <property type="term" value="C:microtubule"/>
    <property type="evidence" value="ECO:0007669"/>
    <property type="project" value="UniProtKB-KW"/>
</dbReference>
<dbReference type="GO" id="GO:0000226">
    <property type="term" value="P:microtubule cytoskeleton organization"/>
    <property type="evidence" value="ECO:0007669"/>
    <property type="project" value="InterPro"/>
</dbReference>
<dbReference type="PANTHER" id="PTHR19321:SF7">
    <property type="entry name" value="65-KDA MICROTUBULE-ASSOCIATED PROTEIN 3"/>
    <property type="match status" value="1"/>
</dbReference>
<protein>
    <submittedName>
        <fullName evidence="5">Microtubule associated protein family protein isoform 3</fullName>
    </submittedName>
</protein>
<dbReference type="AlphaFoldDB" id="A0A6A2ZTF3"/>
<evidence type="ECO:0000256" key="1">
    <source>
        <dbReference type="ARBA" id="ARBA00004245"/>
    </source>
</evidence>
<comment type="subcellular location">
    <subcellularLocation>
        <location evidence="1">Cytoplasm</location>
        <location evidence="1">Cytoskeleton</location>
    </subcellularLocation>
</comment>
<dbReference type="InterPro" id="IPR007145">
    <property type="entry name" value="MAP65_Ase1_PRC1"/>
</dbReference>
<gene>
    <name evidence="5" type="ORF">F3Y22_tig00110777pilonHSYRG00383</name>
</gene>
<reference evidence="5" key="1">
    <citation type="submission" date="2019-09" db="EMBL/GenBank/DDBJ databases">
        <title>Draft genome information of white flower Hibiscus syriacus.</title>
        <authorList>
            <person name="Kim Y.-M."/>
        </authorList>
    </citation>
    <scope>NUCLEOTIDE SEQUENCE [LARGE SCALE GENOMIC DNA]</scope>
    <source>
        <strain evidence="5">YM2019G1</strain>
    </source>
</reference>
<accession>A0A6A2ZTF3</accession>
<evidence type="ECO:0000256" key="3">
    <source>
        <dbReference type="ARBA" id="ARBA00022701"/>
    </source>
</evidence>
<sequence>MSTPQSEPLLQVETTCALLYELQIIWDEVGETDANRDEMLLELEFRVPGSIQKKAMDERLVHIRQSDQNDGSLKEELSKIFPQLEEMKKRKIERRNQINDRLKQVEDHLSVLNSLCLVMGMDFKLMFTEFHPSLSYSEGFRSLQDLATTMLELWNLMDTPIEEQQMFQNVTCNIDASKHEITEPNTLSMDFIKYQNERACLKKRLELDEICRKTHLVVSQSVIEDAIKTFESGVVDAANILEQIELQIPNLANPREGVVLELSRAWEPIDNSGATKNYLQKGTSVCFCFGNQTRKNKVESIRLATRMYGCFAVDRSDDCVGLLLFWKEGIIVSLKSYSSLHIDVEGISTRFFIRQRKWEVEDGLECTWKNSNGVFEMQIYGTIGPKMRLRKGQAKRDERHLRDRILHLDLAQVSETVCEQRCKAIAELKKLIDKDESYWHQRSRLEGTFYVTTSYFTSLFRPSGVAPVEEILQAIDRCVMPMDNEMLNRNFTSKEVIQAFSQINPSKAPYNFLVAHELIHYLKDSKNGPNKGVAIKLDMKKAYDMVE</sequence>
<evidence type="ECO:0000313" key="6">
    <source>
        <dbReference type="Proteomes" id="UP000436088"/>
    </source>
</evidence>
<keyword evidence="4" id="KW-0206">Cytoskeleton</keyword>
<comment type="caution">
    <text evidence="5">The sequence shown here is derived from an EMBL/GenBank/DDBJ whole genome shotgun (WGS) entry which is preliminary data.</text>
</comment>
<dbReference type="Proteomes" id="UP000436088">
    <property type="component" value="Unassembled WGS sequence"/>
</dbReference>
<proteinExistence type="inferred from homology"/>
<evidence type="ECO:0000256" key="2">
    <source>
        <dbReference type="ARBA" id="ARBA00006187"/>
    </source>
</evidence>
<dbReference type="EMBL" id="VEPZ02001107">
    <property type="protein sequence ID" value="KAE8694717.1"/>
    <property type="molecule type" value="Genomic_DNA"/>
</dbReference>
<dbReference type="GO" id="GO:0005737">
    <property type="term" value="C:cytoplasm"/>
    <property type="evidence" value="ECO:0007669"/>
    <property type="project" value="TreeGrafter"/>
</dbReference>
<organism evidence="5 6">
    <name type="scientific">Hibiscus syriacus</name>
    <name type="common">Rose of Sharon</name>
    <dbReference type="NCBI Taxonomy" id="106335"/>
    <lineage>
        <taxon>Eukaryota</taxon>
        <taxon>Viridiplantae</taxon>
        <taxon>Streptophyta</taxon>
        <taxon>Embryophyta</taxon>
        <taxon>Tracheophyta</taxon>
        <taxon>Spermatophyta</taxon>
        <taxon>Magnoliopsida</taxon>
        <taxon>eudicotyledons</taxon>
        <taxon>Gunneridae</taxon>
        <taxon>Pentapetalae</taxon>
        <taxon>rosids</taxon>
        <taxon>malvids</taxon>
        <taxon>Malvales</taxon>
        <taxon>Malvaceae</taxon>
        <taxon>Malvoideae</taxon>
        <taxon>Hibiscus</taxon>
    </lineage>
</organism>
<keyword evidence="6" id="KW-1185">Reference proteome</keyword>
<dbReference type="GO" id="GO:0005819">
    <property type="term" value="C:spindle"/>
    <property type="evidence" value="ECO:0007669"/>
    <property type="project" value="TreeGrafter"/>
</dbReference>
<dbReference type="Pfam" id="PF03999">
    <property type="entry name" value="MAP65_ASE1"/>
    <property type="match status" value="1"/>
</dbReference>